<evidence type="ECO:0000256" key="8">
    <source>
        <dbReference type="NCBIfam" id="TIGR03399"/>
    </source>
</evidence>
<sequence length="357" mass="39031">MSILEIDGSIGEGGGQILRYALALSALTLKPIRVYNIRAKRDNPGLRPQHLTAVEALEEVTGAEVENAKVGSMEIVFKPTSRRSGEIEIDIGTAGSISLVLQAMLPVLLFAEGDSRVRLKGGTNVSWSPPIDCIKHVFLYNISHMGVRASVEVVRRGHYPRGGGLVNVEVKRIEEALKPLMIVRRGRIRGFRIHSHCVKLPAHVAVRQCESARRILSRIFKEKITEEIETYPPDKDPHLGPGSGILIYAEAEPGIRLGSDSLGEKGKPAERVGEEAALRLIEELETGMAFDRHMGDMLIPYMFLAKGTSRVGVSMITLHLLTAIEVGKLFFPEAKVEVDGELGKPGIITIQGVGYKP</sequence>
<dbReference type="eggNOG" id="arCOG04125">
    <property type="taxonomic scope" value="Archaea"/>
</dbReference>
<dbReference type="HOGENOM" id="CLU_027882_0_0_2"/>
<dbReference type="GeneID" id="13061793"/>
<keyword evidence="4 7" id="KW-0436">Ligase</keyword>
<dbReference type="InterPro" id="IPR000228">
    <property type="entry name" value="RNA3'_term_phos_cyc"/>
</dbReference>
<organism evidence="11 12">
    <name type="scientific">Desulfurococcus amylolyticus DSM 16532</name>
    <dbReference type="NCBI Taxonomy" id="768672"/>
    <lineage>
        <taxon>Archaea</taxon>
        <taxon>Thermoproteota</taxon>
        <taxon>Thermoprotei</taxon>
        <taxon>Desulfurococcales</taxon>
        <taxon>Desulfurococcaceae</taxon>
        <taxon>Desulfurococcus</taxon>
    </lineage>
</organism>
<dbReference type="InterPro" id="IPR037136">
    <property type="entry name" value="RNA3'_phos_cyclase_dom_sf"/>
</dbReference>
<dbReference type="InterPro" id="IPR017770">
    <property type="entry name" value="RNA3'_term_phos_cyc_type_1"/>
</dbReference>
<feature type="domain" description="RNA 3'-terminal phosphate cyclase insert" evidence="10">
    <location>
        <begin position="184"/>
        <end position="285"/>
    </location>
</feature>
<dbReference type="GO" id="GO:0005737">
    <property type="term" value="C:cytoplasm"/>
    <property type="evidence" value="ECO:0007669"/>
    <property type="project" value="UniProtKB-SubCell"/>
</dbReference>
<protein>
    <recommendedName>
        <fullName evidence="2 7">RNA 3'-terminal phosphate cyclase</fullName>
        <shortName evidence="7">RNA cyclase</shortName>
        <shortName evidence="7">RNA-3'-phosphate cyclase</shortName>
        <ecNumber evidence="7 8">6.5.1.4</ecNumber>
    </recommendedName>
</protein>
<dbReference type="NCBIfam" id="TIGR03399">
    <property type="entry name" value="RNA_3prim_cycl"/>
    <property type="match status" value="1"/>
</dbReference>
<evidence type="ECO:0000313" key="12">
    <source>
        <dbReference type="Proteomes" id="UP000006175"/>
    </source>
</evidence>
<dbReference type="InterPro" id="IPR023797">
    <property type="entry name" value="RNA3'_phos_cyclase_dom"/>
</dbReference>
<dbReference type="Pfam" id="PF05189">
    <property type="entry name" value="RTC_insert"/>
    <property type="match status" value="1"/>
</dbReference>
<dbReference type="Gene3D" id="3.30.360.20">
    <property type="entry name" value="RNA 3'-terminal phosphate cyclase, insert domain"/>
    <property type="match status" value="1"/>
</dbReference>
<dbReference type="InterPro" id="IPR036553">
    <property type="entry name" value="RPTC_insert"/>
</dbReference>
<keyword evidence="3 7" id="KW-0963">Cytoplasm</keyword>
<keyword evidence="5 7" id="KW-0547">Nucleotide-binding</keyword>
<keyword evidence="12" id="KW-1185">Reference proteome</keyword>
<feature type="domain" description="RNA 3'-terminal phosphate cyclase" evidence="9">
    <location>
        <begin position="10"/>
        <end position="332"/>
    </location>
</feature>
<comment type="similarity">
    <text evidence="1 7">Belongs to the RNA 3'-terminal cyclase family. Type 1 subfamily.</text>
</comment>
<evidence type="ECO:0000256" key="2">
    <source>
        <dbReference type="ARBA" id="ARBA00021428"/>
    </source>
</evidence>
<gene>
    <name evidence="7" type="primary">rtcA</name>
    <name evidence="11" type="ORF">Desfe_1384</name>
</gene>
<dbReference type="PANTHER" id="PTHR11096">
    <property type="entry name" value="RNA 3' TERMINAL PHOSPHATE CYCLASE"/>
    <property type="match status" value="1"/>
</dbReference>
<dbReference type="HAMAP" id="MF_00200">
    <property type="entry name" value="RTC"/>
    <property type="match status" value="1"/>
</dbReference>
<evidence type="ECO:0000313" key="11">
    <source>
        <dbReference type="EMBL" id="AFL67249.1"/>
    </source>
</evidence>
<dbReference type="GO" id="GO:0003963">
    <property type="term" value="F:RNA-3'-phosphate cyclase activity"/>
    <property type="evidence" value="ECO:0007669"/>
    <property type="project" value="UniProtKB-UniRule"/>
</dbReference>
<proteinExistence type="inferred from homology"/>
<dbReference type="GO" id="GO:0006396">
    <property type="term" value="P:RNA processing"/>
    <property type="evidence" value="ECO:0007669"/>
    <property type="project" value="UniProtKB-UniRule"/>
</dbReference>
<dbReference type="InterPro" id="IPR013792">
    <property type="entry name" value="RNA3'P_cycl/enolpyr_Trfase_a/b"/>
</dbReference>
<dbReference type="InterPro" id="IPR013791">
    <property type="entry name" value="RNA3'-term_phos_cycl_insert"/>
</dbReference>
<dbReference type="Proteomes" id="UP000006175">
    <property type="component" value="Chromosome"/>
</dbReference>
<evidence type="ECO:0000256" key="5">
    <source>
        <dbReference type="ARBA" id="ARBA00022741"/>
    </source>
</evidence>
<dbReference type="PANTHER" id="PTHR11096:SF0">
    <property type="entry name" value="RNA 3'-TERMINAL PHOSPHATE CYCLASE"/>
    <property type="match status" value="1"/>
</dbReference>
<dbReference type="AlphaFoldDB" id="I3XTH5"/>
<dbReference type="GO" id="GO:0005524">
    <property type="term" value="F:ATP binding"/>
    <property type="evidence" value="ECO:0007669"/>
    <property type="project" value="UniProtKB-KW"/>
</dbReference>
<evidence type="ECO:0000259" key="10">
    <source>
        <dbReference type="Pfam" id="PF05189"/>
    </source>
</evidence>
<feature type="binding site" evidence="7">
    <location>
        <position position="102"/>
    </location>
    <ligand>
        <name>ATP</name>
        <dbReference type="ChEBI" id="CHEBI:30616"/>
    </ligand>
</feature>
<dbReference type="KEGG" id="dfd:Desfe_1384"/>
<evidence type="ECO:0000256" key="6">
    <source>
        <dbReference type="ARBA" id="ARBA00022840"/>
    </source>
</evidence>
<evidence type="ECO:0000256" key="4">
    <source>
        <dbReference type="ARBA" id="ARBA00022598"/>
    </source>
</evidence>
<dbReference type="OrthoDB" id="7994at2157"/>
<accession>I3XTH5</accession>
<dbReference type="CDD" id="cd00874">
    <property type="entry name" value="RNA_Cyclase_Class_II"/>
    <property type="match status" value="1"/>
</dbReference>
<dbReference type="RefSeq" id="WP_014768138.1">
    <property type="nucleotide sequence ID" value="NC_018001.1"/>
</dbReference>
<name>I3XTH5_DESAM</name>
<comment type="subcellular location">
    <subcellularLocation>
        <location evidence="7">Cytoplasm</location>
    </subcellularLocation>
</comment>
<evidence type="ECO:0000256" key="3">
    <source>
        <dbReference type="ARBA" id="ARBA00022490"/>
    </source>
</evidence>
<comment type="function">
    <text evidence="7">Catalyzes the conversion of 3'-phosphate to a 2',3'-cyclic phosphodiester at the end of RNA. The mechanism of action of the enzyme occurs in 3 steps: (A) adenylation of the enzyme by ATP; (B) transfer of adenylate to an RNA-N3'P to produce RNA-N3'PP5'A; (C) and attack of the adjacent 2'-hydroxyl on the 3'-phosphorus in the diester linkage to produce the cyclic end product. The biological role of this enzyme is unknown but it is likely to function in some aspects of cellular RNA processing.</text>
</comment>
<evidence type="ECO:0000256" key="7">
    <source>
        <dbReference type="HAMAP-Rule" id="MF_00200"/>
    </source>
</evidence>
<dbReference type="Gene3D" id="3.65.10.20">
    <property type="entry name" value="RNA 3'-terminal phosphate cyclase domain"/>
    <property type="match status" value="1"/>
</dbReference>
<dbReference type="EC" id="6.5.1.4" evidence="7 8"/>
<comment type="catalytic activity">
    <reaction evidence="7">
        <text>a 3'-end 3'-phospho-ribonucleotide-RNA + ATP = a 3'-end 2',3'-cyclophospho-ribonucleotide-RNA + AMP + diphosphate</text>
        <dbReference type="Rhea" id="RHEA:23976"/>
        <dbReference type="Rhea" id="RHEA-COMP:10463"/>
        <dbReference type="Rhea" id="RHEA-COMP:10464"/>
        <dbReference type="ChEBI" id="CHEBI:30616"/>
        <dbReference type="ChEBI" id="CHEBI:33019"/>
        <dbReference type="ChEBI" id="CHEBI:83062"/>
        <dbReference type="ChEBI" id="CHEBI:83064"/>
        <dbReference type="ChEBI" id="CHEBI:456215"/>
        <dbReference type="EC" id="6.5.1.4"/>
    </reaction>
</comment>
<dbReference type="InterPro" id="IPR020719">
    <property type="entry name" value="RNA3'_term_phos_cycl-like_CS"/>
</dbReference>
<dbReference type="EMBL" id="CP003321">
    <property type="protein sequence ID" value="AFL67249.1"/>
    <property type="molecule type" value="Genomic_DNA"/>
</dbReference>
<dbReference type="SUPFAM" id="SSF52913">
    <property type="entry name" value="RNA 3'-terminal phosphate cyclase, RPTC, insert domain"/>
    <property type="match status" value="1"/>
</dbReference>
<comment type="caution">
    <text evidence="7">Lacks conserved residue(s) required for the propagation of feature annotation.</text>
</comment>
<dbReference type="Pfam" id="PF01137">
    <property type="entry name" value="RTC"/>
    <property type="match status" value="1"/>
</dbReference>
<dbReference type="PIRSF" id="PIRSF005378">
    <property type="entry name" value="RNA3'_term_phos_cycl_euk"/>
    <property type="match status" value="1"/>
</dbReference>
<feature type="active site" description="Tele-AMP-histidine intermediate" evidence="7">
    <location>
        <position position="319"/>
    </location>
</feature>
<evidence type="ECO:0000256" key="1">
    <source>
        <dbReference type="ARBA" id="ARBA00009206"/>
    </source>
</evidence>
<reference evidence="11 12" key="1">
    <citation type="journal article" date="2012" name="J. Bacteriol.">
        <title>Complete Genome Sequence of Desulfurococcus fermentans, a Hyperthermophilic Cellulolytic Crenarchaeon Isolated from a Freshwater Hot Spring in Kamchatka, Russia.</title>
        <authorList>
            <person name="Susanti D."/>
            <person name="Johnson E.F."/>
            <person name="Rodriguez J.R."/>
            <person name="Anderson I."/>
            <person name="Perevalova A.A."/>
            <person name="Kyrpides N."/>
            <person name="Lucas S."/>
            <person name="Han J."/>
            <person name="Lapidus A."/>
            <person name="Cheng J.F."/>
            <person name="Goodwin L."/>
            <person name="Pitluck S."/>
            <person name="Mavrommatis K."/>
            <person name="Peters L."/>
            <person name="Land M.L."/>
            <person name="Hauser L."/>
            <person name="Gopalan V."/>
            <person name="Chan P.P."/>
            <person name="Lowe T.M."/>
            <person name="Atomi H."/>
            <person name="Bonch-Osmolovskaya E.A."/>
            <person name="Woyke T."/>
            <person name="Mukhopadhyay B."/>
        </authorList>
    </citation>
    <scope>NUCLEOTIDE SEQUENCE [LARGE SCALE GENOMIC DNA]</scope>
    <source>
        <strain evidence="11 12">DSM 16532</strain>
    </source>
</reference>
<dbReference type="PROSITE" id="PS01287">
    <property type="entry name" value="RTC"/>
    <property type="match status" value="1"/>
</dbReference>
<evidence type="ECO:0000259" key="9">
    <source>
        <dbReference type="Pfam" id="PF01137"/>
    </source>
</evidence>
<keyword evidence="6 7" id="KW-0067">ATP-binding</keyword>
<dbReference type="SUPFAM" id="SSF55205">
    <property type="entry name" value="EPT/RTPC-like"/>
    <property type="match status" value="1"/>
</dbReference>